<organism evidence="2 3">
    <name type="scientific">Bacillus pacificus</name>
    <dbReference type="NCBI Taxonomy" id="2026187"/>
    <lineage>
        <taxon>Bacteria</taxon>
        <taxon>Bacillati</taxon>
        <taxon>Bacillota</taxon>
        <taxon>Bacilli</taxon>
        <taxon>Bacillales</taxon>
        <taxon>Bacillaceae</taxon>
        <taxon>Bacillus</taxon>
        <taxon>Bacillus cereus group</taxon>
    </lineage>
</organism>
<protein>
    <submittedName>
        <fullName evidence="2">GDSL-like Lipase/Acylhydrolase</fullName>
    </submittedName>
</protein>
<dbReference type="EMBL" id="FWZB01000019">
    <property type="protein sequence ID" value="SMD65224.1"/>
    <property type="molecule type" value="Genomic_DNA"/>
</dbReference>
<sequence>MINLVQFNKIGNNNFGSGFKNEQNENWTKLEGICNDFEQQNEATSKEIERINSLATSVDASTLHPFLLADFNGKKNVVPIASSFESGAAAWLTYNVTNFYMANSPIEVSSDFYTESPNISQVKIKVINGDSISNIGPVALNSEITPVTKKRIHQLNFKNSFKEDCNFVHVFIWAYAIDINKQTEFFYKNIKTTIFGQSISPVRITTYPEKNGSVIDTKNLPVQLSLEKDLPGKINSELTTRTSSLKGFDIKAKGNALNKTKVQLDFVFDVSSLGLTTEDIFSFQADVSSTDSNVIQLESQYFFNNGAAPGDSSGTQLPPSGVKSYKTPRMNYMYIDNVRAAQQKYIHCFLNVILSDGTTLTNFKVNNVSITIRGNTYVYSKVENNILYRANPEDYIAYKEFPDENLVTFGELPSYVVINNLVGKKINLLGDSITAGHTLGFSNTWGYAIAKRNKMNVRNYGINGTCLAGTSNASGASMATRYVDMDNESDYIIVMGGTNDQGSGNIPIGTDDDVTVDTFKGALNVLCKGLIEKYPKSKIGFMTPYHNHNNANGNGAKIIDYVNAIIEICGNYGIPVLDNYRSGGLLPVNAVQRSALMMPDGIHPTAEGHQFISKRIEWFINSL</sequence>
<dbReference type="Pfam" id="PF13472">
    <property type="entry name" value="Lipase_GDSL_2"/>
    <property type="match status" value="1"/>
</dbReference>
<dbReference type="GO" id="GO:0016787">
    <property type="term" value="F:hydrolase activity"/>
    <property type="evidence" value="ECO:0007669"/>
    <property type="project" value="UniProtKB-KW"/>
</dbReference>
<dbReference type="InterPro" id="IPR036514">
    <property type="entry name" value="SGNH_hydro_sf"/>
</dbReference>
<gene>
    <name evidence="2" type="ORF">BACERE00191_00356</name>
</gene>
<dbReference type="PANTHER" id="PTHR30383:SF29">
    <property type="entry name" value="SGNH HYDROLASE-TYPE ESTERASE DOMAIN-CONTAINING PROTEIN"/>
    <property type="match status" value="1"/>
</dbReference>
<reference evidence="3" key="1">
    <citation type="submission" date="2017-04" db="EMBL/GenBank/DDBJ databases">
        <authorList>
            <person name="Criscuolo A."/>
        </authorList>
    </citation>
    <scope>NUCLEOTIDE SEQUENCE [LARGE SCALE GENOMIC DNA]</scope>
</reference>
<evidence type="ECO:0000313" key="3">
    <source>
        <dbReference type="Proteomes" id="UP000194499"/>
    </source>
</evidence>
<dbReference type="InterPro" id="IPR051532">
    <property type="entry name" value="Ester_Hydrolysis_Enzymes"/>
</dbReference>
<dbReference type="CDD" id="cd00229">
    <property type="entry name" value="SGNH_hydrolase"/>
    <property type="match status" value="1"/>
</dbReference>
<dbReference type="Proteomes" id="UP000194499">
    <property type="component" value="Unassembled WGS sequence"/>
</dbReference>
<name>A0A1Y5YTJ9_9BACI</name>
<evidence type="ECO:0000259" key="1">
    <source>
        <dbReference type="Pfam" id="PF13472"/>
    </source>
</evidence>
<keyword evidence="2" id="KW-0378">Hydrolase</keyword>
<evidence type="ECO:0000313" key="2">
    <source>
        <dbReference type="EMBL" id="SMD65224.1"/>
    </source>
</evidence>
<dbReference type="SUPFAM" id="SSF52266">
    <property type="entry name" value="SGNH hydrolase"/>
    <property type="match status" value="1"/>
</dbReference>
<accession>A0A1Y5YTJ9</accession>
<dbReference type="AlphaFoldDB" id="A0A1Y5YTJ9"/>
<proteinExistence type="predicted"/>
<dbReference type="Gene3D" id="3.40.50.1110">
    <property type="entry name" value="SGNH hydrolase"/>
    <property type="match status" value="1"/>
</dbReference>
<feature type="domain" description="SGNH hydrolase-type esterase" evidence="1">
    <location>
        <begin position="428"/>
        <end position="610"/>
    </location>
</feature>
<dbReference type="PANTHER" id="PTHR30383">
    <property type="entry name" value="THIOESTERASE 1/PROTEASE 1/LYSOPHOSPHOLIPASE L1"/>
    <property type="match status" value="1"/>
</dbReference>
<dbReference type="InterPro" id="IPR013830">
    <property type="entry name" value="SGNH_hydro"/>
</dbReference>